<dbReference type="EMBL" id="VSSQ01049254">
    <property type="protein sequence ID" value="MPN03328.1"/>
    <property type="molecule type" value="Genomic_DNA"/>
</dbReference>
<evidence type="ECO:0000313" key="1">
    <source>
        <dbReference type="EMBL" id="MPN03328.1"/>
    </source>
</evidence>
<protein>
    <submittedName>
        <fullName evidence="1">Uncharacterized protein</fullName>
    </submittedName>
</protein>
<sequence length="104" mass="11555">MHIVNDIQCINIQLSQPIAEDIKFTDNFIIIQIFTGNRGVFRSYLLAGFLIFTAVNRIEQGLGKISPGSEELHLFTNPHGGYATGNSVIIAVFQTHDIIILILD</sequence>
<accession>A0A645EMT1</accession>
<comment type="caution">
    <text evidence="1">The sequence shown here is derived from an EMBL/GenBank/DDBJ whole genome shotgun (WGS) entry which is preliminary data.</text>
</comment>
<gene>
    <name evidence="1" type="ORF">SDC9_150555</name>
</gene>
<organism evidence="1">
    <name type="scientific">bioreactor metagenome</name>
    <dbReference type="NCBI Taxonomy" id="1076179"/>
    <lineage>
        <taxon>unclassified sequences</taxon>
        <taxon>metagenomes</taxon>
        <taxon>ecological metagenomes</taxon>
    </lineage>
</organism>
<reference evidence="1" key="1">
    <citation type="submission" date="2019-08" db="EMBL/GenBank/DDBJ databases">
        <authorList>
            <person name="Kucharzyk K."/>
            <person name="Murdoch R.W."/>
            <person name="Higgins S."/>
            <person name="Loffler F."/>
        </authorList>
    </citation>
    <scope>NUCLEOTIDE SEQUENCE</scope>
</reference>
<proteinExistence type="predicted"/>
<dbReference type="AlphaFoldDB" id="A0A645EMT1"/>
<name>A0A645EMT1_9ZZZZ</name>